<dbReference type="GO" id="GO:0004842">
    <property type="term" value="F:ubiquitin-protein transferase activity"/>
    <property type="evidence" value="ECO:0007669"/>
    <property type="project" value="InterPro"/>
</dbReference>
<dbReference type="OrthoDB" id="1923159at2759"/>
<dbReference type="EMBL" id="KZ305044">
    <property type="protein sequence ID" value="PIA38699.1"/>
    <property type="molecule type" value="Genomic_DNA"/>
</dbReference>
<keyword evidence="1" id="KW-0862">Zinc</keyword>
<dbReference type="GO" id="GO:0008270">
    <property type="term" value="F:zinc ion binding"/>
    <property type="evidence" value="ECO:0007669"/>
    <property type="project" value="UniProtKB-KW"/>
</dbReference>
<dbReference type="InterPro" id="IPR039515">
    <property type="entry name" value="NOT4_mRING-HC-C4C4"/>
</dbReference>
<evidence type="ECO:0000256" key="3">
    <source>
        <dbReference type="SAM" id="MobiDB-lite"/>
    </source>
</evidence>
<proteinExistence type="predicted"/>
<keyword evidence="7" id="KW-1185">Reference proteome</keyword>
<feature type="compositionally biased region" description="Polar residues" evidence="3">
    <location>
        <begin position="312"/>
        <end position="324"/>
    </location>
</feature>
<keyword evidence="2" id="KW-0694">RNA-binding</keyword>
<sequence>MTNEGGKTCSVCTEEMDLTDLQLKPCKCGYEICVWCWHHIMNMAEKDGTEGRCPACRTPYDKEKIVSMSVSCDINSERKSKPQKMKSRTTDGRKHLSNVRVVQRHLVYTMGIPANLADEDVLQRKEYFGQYGKVLKASLTRTSGGAIQYSTSNTCSVYITYTKEEEAIRCIQSVHGYILQGQPLRACFGTTKYCHTWLRNMPCSNPDCVYLHEIGSQEDSFTKDEIVSAYTRSRVQQITGATNNLERRSGDVLPPPVDEFSISATASSKPISRSPSDNPSSQLKCSPPNSSAGRSISLPAAASWGLRASNGHPPTSTSPCSNGSFKQTDCNGSVGFPSLVGSTSPSSTLPTDVGKKCWVTEESRGSHSSKDLGSSDYSKEYVVKDRQKITADTLGQVQDAPLTATTSTHLPSSTESRDDNGTQKLSNIACGVDVDRQSCLAYSDNDDDVALDGKVQSLCSGLSSVGIDAYHSNEQYDAMEPNSSVSNNLFRSFRNHESQHSNPENAGRHLTSLPSREVTSDGVFGSRVSSNWGSDTQIQVLRDRCSTLEVDSLASGEQNTKVSEVHHPVHLARRPSPINISSSSNGHSWPYGHACGTSDQVSRDPPSVHTQTDEVAIPFTSSDSVMPNGYTENNGSTCAGLEELLGQSNLFSSVEKGKYSGRHGSDPVDFEKNTSVDMGESNIISNILSMDFDALDESLVSPHNFAKLFSESDNQLGSYKIRSSRKDQKSNESRFSFARQVDFADQRTDSELYRNIGNTMISNFNPRISRDNQDIRLDELPNGLSCNFLEESDSFYGGNSNISSNRFSVSRAPVSAPPGFSVPSKVPPPGFSVQERMDRAFDATTGNHFLGSSSLLRNQYHIQPTSEVASIEDIELFDPAILAVGTGRPANGINNMSIDIRSNPALQLGASDIDPRNPLLRQQFLSPQQNLRYPDHVGDRFSPHTGAYNTPSRYLDQSQFAQLSYQPRTEFASHGWNSWNENQSGNDLSMVDILKNERFGYNQYFPEYDNRNSRMPKPNDLYNKAFGM</sequence>
<dbReference type="PROSITE" id="PS50089">
    <property type="entry name" value="ZF_RING_2"/>
    <property type="match status" value="1"/>
</dbReference>
<dbReference type="GO" id="GO:0030014">
    <property type="term" value="C:CCR4-NOT complex"/>
    <property type="evidence" value="ECO:0007669"/>
    <property type="project" value="InterPro"/>
</dbReference>
<feature type="region of interest" description="Disordered" evidence="3">
    <location>
        <begin position="496"/>
        <end position="522"/>
    </location>
</feature>
<dbReference type="InterPro" id="IPR001841">
    <property type="entry name" value="Znf_RING"/>
</dbReference>
<dbReference type="EMBL" id="KZ305044">
    <property type="protein sequence ID" value="PIA38698.1"/>
    <property type="molecule type" value="Genomic_DNA"/>
</dbReference>
<dbReference type="InterPro" id="IPR035979">
    <property type="entry name" value="RBD_domain_sf"/>
</dbReference>
<keyword evidence="1" id="KW-0479">Metal-binding</keyword>
<dbReference type="SMART" id="SM00361">
    <property type="entry name" value="RRM_1"/>
    <property type="match status" value="1"/>
</dbReference>
<keyword evidence="1" id="KW-0863">Zinc-finger</keyword>
<feature type="domain" description="RRM" evidence="5">
    <location>
        <begin position="105"/>
        <end position="191"/>
    </location>
</feature>
<organism evidence="6 7">
    <name type="scientific">Aquilegia coerulea</name>
    <name type="common">Rocky mountain columbine</name>
    <dbReference type="NCBI Taxonomy" id="218851"/>
    <lineage>
        <taxon>Eukaryota</taxon>
        <taxon>Viridiplantae</taxon>
        <taxon>Streptophyta</taxon>
        <taxon>Embryophyta</taxon>
        <taxon>Tracheophyta</taxon>
        <taxon>Spermatophyta</taxon>
        <taxon>Magnoliopsida</taxon>
        <taxon>Ranunculales</taxon>
        <taxon>Ranunculaceae</taxon>
        <taxon>Thalictroideae</taxon>
        <taxon>Aquilegia</taxon>
    </lineage>
</organism>
<dbReference type="InterPro" id="IPR000504">
    <property type="entry name" value="RRM_dom"/>
</dbReference>
<dbReference type="EMBL" id="KZ305044">
    <property type="protein sequence ID" value="PIA38697.1"/>
    <property type="molecule type" value="Genomic_DNA"/>
</dbReference>
<dbReference type="GO" id="GO:0003723">
    <property type="term" value="F:RNA binding"/>
    <property type="evidence" value="ECO:0007669"/>
    <property type="project" value="UniProtKB-UniRule"/>
</dbReference>
<dbReference type="InterPro" id="IPR013083">
    <property type="entry name" value="Znf_RING/FYVE/PHD"/>
</dbReference>
<dbReference type="Gene3D" id="3.30.70.330">
    <property type="match status" value="1"/>
</dbReference>
<evidence type="ECO:0000313" key="6">
    <source>
        <dbReference type="EMBL" id="PIA38697.1"/>
    </source>
</evidence>
<feature type="domain" description="RING-type" evidence="4">
    <location>
        <begin position="9"/>
        <end position="57"/>
    </location>
</feature>
<dbReference type="PROSITE" id="PS50102">
    <property type="entry name" value="RRM"/>
    <property type="match status" value="1"/>
</dbReference>
<feature type="region of interest" description="Disordered" evidence="3">
    <location>
        <begin position="393"/>
        <end position="424"/>
    </location>
</feature>
<dbReference type="GO" id="GO:0016567">
    <property type="term" value="P:protein ubiquitination"/>
    <property type="evidence" value="ECO:0007669"/>
    <property type="project" value="TreeGrafter"/>
</dbReference>
<evidence type="ECO:0000313" key="7">
    <source>
        <dbReference type="Proteomes" id="UP000230069"/>
    </source>
</evidence>
<dbReference type="AlphaFoldDB" id="A0A2G5D672"/>
<gene>
    <name evidence="6" type="ORF">AQUCO_02700131v1</name>
</gene>
<dbReference type="InterPro" id="IPR003954">
    <property type="entry name" value="RRM_euk-type"/>
</dbReference>
<dbReference type="InterPro" id="IPR034261">
    <property type="entry name" value="CNOT4_RRM"/>
</dbReference>
<dbReference type="SUPFAM" id="SSF54928">
    <property type="entry name" value="RNA-binding domain, RBD"/>
    <property type="match status" value="1"/>
</dbReference>
<dbReference type="SUPFAM" id="SSF57850">
    <property type="entry name" value="RING/U-box"/>
    <property type="match status" value="1"/>
</dbReference>
<evidence type="ECO:0000259" key="4">
    <source>
        <dbReference type="PROSITE" id="PS50089"/>
    </source>
</evidence>
<protein>
    <recommendedName>
        <fullName evidence="8">RING-type domain-containing protein</fullName>
    </recommendedName>
</protein>
<feature type="region of interest" description="Disordered" evidence="3">
    <location>
        <begin position="241"/>
        <end position="293"/>
    </location>
</feature>
<reference evidence="6 7" key="1">
    <citation type="submission" date="2017-09" db="EMBL/GenBank/DDBJ databases">
        <title>WGS assembly of Aquilegia coerulea Goldsmith.</title>
        <authorList>
            <person name="Hodges S."/>
            <person name="Kramer E."/>
            <person name="Nordborg M."/>
            <person name="Tomkins J."/>
            <person name="Borevitz J."/>
            <person name="Derieg N."/>
            <person name="Yan J."/>
            <person name="Mihaltcheva S."/>
            <person name="Hayes R.D."/>
            <person name="Rokhsar D."/>
        </authorList>
    </citation>
    <scope>NUCLEOTIDE SEQUENCE [LARGE SCALE GENOMIC DNA]</scope>
    <source>
        <strain evidence="7">cv. Goldsmith</strain>
    </source>
</reference>
<feature type="region of interest" description="Disordered" evidence="3">
    <location>
        <begin position="305"/>
        <end position="324"/>
    </location>
</feature>
<dbReference type="Gene3D" id="3.30.40.10">
    <property type="entry name" value="Zinc/RING finger domain, C3HC4 (zinc finger)"/>
    <property type="match status" value="1"/>
</dbReference>
<evidence type="ECO:0000256" key="1">
    <source>
        <dbReference type="PROSITE-ProRule" id="PRU00175"/>
    </source>
</evidence>
<dbReference type="CDD" id="cd16618">
    <property type="entry name" value="mRING-HC-C4C4_CNOT4"/>
    <property type="match status" value="1"/>
</dbReference>
<evidence type="ECO:0008006" key="8">
    <source>
        <dbReference type="Google" id="ProtNLM"/>
    </source>
</evidence>
<evidence type="ECO:0000256" key="2">
    <source>
        <dbReference type="PROSITE-ProRule" id="PRU00176"/>
    </source>
</evidence>
<dbReference type="FunCoup" id="A0A2G5D672">
    <property type="interactions" value="2267"/>
</dbReference>
<dbReference type="FunFam" id="3.30.70.330:FF:000161">
    <property type="entry name" value="RNA binding (RRM/RBD/RNP motifs) family protein"/>
    <property type="match status" value="1"/>
</dbReference>
<dbReference type="STRING" id="218851.A0A2G5D672"/>
<evidence type="ECO:0000259" key="5">
    <source>
        <dbReference type="PROSITE" id="PS50102"/>
    </source>
</evidence>
<dbReference type="InterPro" id="IPR012677">
    <property type="entry name" value="Nucleotide-bd_a/b_plait_sf"/>
</dbReference>
<name>A0A2G5D672_AQUCA</name>
<dbReference type="Pfam" id="PF14570">
    <property type="entry name" value="zf-RING_4"/>
    <property type="match status" value="1"/>
</dbReference>
<feature type="compositionally biased region" description="Polar residues" evidence="3">
    <location>
        <begin position="262"/>
        <end position="293"/>
    </location>
</feature>
<dbReference type="InterPro" id="IPR039780">
    <property type="entry name" value="Mot2"/>
</dbReference>
<dbReference type="PANTHER" id="PTHR12603:SF36">
    <property type="entry name" value="RNA BINDING (RRM_RBD_RNP MOTIFS) FAMILY PROTEIN"/>
    <property type="match status" value="1"/>
</dbReference>
<dbReference type="PANTHER" id="PTHR12603">
    <property type="entry name" value="CCR4-NOT TRANSCRIPTION COMPLEX RELATED"/>
    <property type="match status" value="1"/>
</dbReference>
<dbReference type="CDD" id="cd12438">
    <property type="entry name" value="RRM_CNOT4"/>
    <property type="match status" value="1"/>
</dbReference>
<feature type="compositionally biased region" description="Polar residues" evidence="3">
    <location>
        <begin position="403"/>
        <end position="414"/>
    </location>
</feature>
<dbReference type="Proteomes" id="UP000230069">
    <property type="component" value="Unassembled WGS sequence"/>
</dbReference>
<accession>A0A2G5D672</accession>